<evidence type="ECO:0000313" key="10">
    <source>
        <dbReference type="Proteomes" id="UP000035548"/>
    </source>
</evidence>
<dbReference type="GO" id="GO:0010181">
    <property type="term" value="F:FMN binding"/>
    <property type="evidence" value="ECO:0007669"/>
    <property type="project" value="InterPro"/>
</dbReference>
<dbReference type="InterPro" id="IPR000262">
    <property type="entry name" value="FMN-dep_DH"/>
</dbReference>
<evidence type="ECO:0000256" key="6">
    <source>
        <dbReference type="PIRSR" id="PIRSR000138-1"/>
    </source>
</evidence>
<proteinExistence type="inferred from homology"/>
<dbReference type="RefSeq" id="WP_052843951.1">
    <property type="nucleotide sequence ID" value="NZ_CP011546.1"/>
</dbReference>
<evidence type="ECO:0000256" key="2">
    <source>
        <dbReference type="ARBA" id="ARBA00022630"/>
    </source>
</evidence>
<keyword evidence="2 7" id="KW-0285">Flavoprotein</keyword>
<dbReference type="PATRIC" id="fig|1072256.5.peg.58"/>
<reference evidence="10" key="2">
    <citation type="submission" date="2015-05" db="EMBL/GenBank/DDBJ databases">
        <title>Complete genome sequence of Corynebacterium uterequi DSM 45634, isolated from the uterus of a maiden mare.</title>
        <authorList>
            <person name="Ruckert C."/>
            <person name="Albersmeier A."/>
            <person name="Winkler A."/>
            <person name="Tauch A."/>
        </authorList>
    </citation>
    <scope>NUCLEOTIDE SEQUENCE [LARGE SCALE GENOMIC DNA]</scope>
    <source>
        <strain evidence="10">DSM 45634</strain>
    </source>
</reference>
<dbReference type="InterPro" id="IPR037396">
    <property type="entry name" value="FMN_HAD"/>
</dbReference>
<feature type="binding site" evidence="7">
    <location>
        <position position="297"/>
    </location>
    <ligand>
        <name>glyoxylate</name>
        <dbReference type="ChEBI" id="CHEBI:36655"/>
    </ligand>
</feature>
<protein>
    <submittedName>
        <fullName evidence="9">Alpha-hydroxyacid dehydrogenase, FMN-dependent L-lactate dehydrogenase</fullName>
        <ecNumber evidence="9">1.1.2.3</ecNumber>
    </submittedName>
</protein>
<dbReference type="CDD" id="cd02809">
    <property type="entry name" value="alpha_hydroxyacid_oxid_FMN"/>
    <property type="match status" value="1"/>
</dbReference>
<feature type="binding site" evidence="7">
    <location>
        <begin position="104"/>
        <end position="106"/>
    </location>
    <ligand>
        <name>FMN</name>
        <dbReference type="ChEBI" id="CHEBI:58210"/>
    </ligand>
</feature>
<dbReference type="FunFam" id="3.20.20.70:FF:000029">
    <property type="entry name" value="L-lactate dehydrogenase"/>
    <property type="match status" value="1"/>
</dbReference>
<feature type="binding site" evidence="7">
    <location>
        <position position="133"/>
    </location>
    <ligand>
        <name>FMN</name>
        <dbReference type="ChEBI" id="CHEBI:58210"/>
    </ligand>
</feature>
<gene>
    <name evidence="9" type="primary">lldD</name>
    <name evidence="9" type="ORF">CUTER_00300</name>
</gene>
<dbReference type="InterPro" id="IPR008259">
    <property type="entry name" value="FMN_hydac_DH_AS"/>
</dbReference>
<feature type="binding site" evidence="7">
    <location>
        <position position="295"/>
    </location>
    <ligand>
        <name>FMN</name>
        <dbReference type="ChEBI" id="CHEBI:58210"/>
    </ligand>
</feature>
<keyword evidence="3 7" id="KW-0288">FMN</keyword>
<dbReference type="PROSITE" id="PS00557">
    <property type="entry name" value="FMN_HYDROXY_ACID_DH_1"/>
    <property type="match status" value="1"/>
</dbReference>
<comment type="cofactor">
    <cofactor evidence="1">
        <name>FMN</name>
        <dbReference type="ChEBI" id="CHEBI:58210"/>
    </cofactor>
</comment>
<dbReference type="OrthoDB" id="9770452at2"/>
<feature type="binding site" evidence="7">
    <location>
        <begin position="351"/>
        <end position="352"/>
    </location>
    <ligand>
        <name>FMN</name>
        <dbReference type="ChEBI" id="CHEBI:58210"/>
    </ligand>
</feature>
<keyword evidence="4 9" id="KW-0560">Oxidoreductase</keyword>
<evidence type="ECO:0000313" key="9">
    <source>
        <dbReference type="EMBL" id="AKK10089.1"/>
    </source>
</evidence>
<dbReference type="PIRSF" id="PIRSF000138">
    <property type="entry name" value="Al-hdrx_acd_dh"/>
    <property type="match status" value="1"/>
</dbReference>
<dbReference type="Pfam" id="PF01070">
    <property type="entry name" value="FMN_dh"/>
    <property type="match status" value="1"/>
</dbReference>
<evidence type="ECO:0000256" key="5">
    <source>
        <dbReference type="ARBA" id="ARBA00024042"/>
    </source>
</evidence>
<evidence type="ECO:0000256" key="4">
    <source>
        <dbReference type="ARBA" id="ARBA00023002"/>
    </source>
</evidence>
<feature type="domain" description="FMN hydroxy acid dehydrogenase" evidence="8">
    <location>
        <begin position="25"/>
        <end position="402"/>
    </location>
</feature>
<comment type="similarity">
    <text evidence="5">Belongs to the FMN-dependent alpha-hydroxy acid dehydrogenase family.</text>
</comment>
<feature type="binding site" evidence="7">
    <location>
        <position position="300"/>
    </location>
    <ligand>
        <name>glyoxylate</name>
        <dbReference type="ChEBI" id="CHEBI:36655"/>
    </ligand>
</feature>
<dbReference type="PROSITE" id="PS51349">
    <property type="entry name" value="FMN_HYDROXY_ACID_DH_2"/>
    <property type="match status" value="1"/>
</dbReference>
<feature type="binding site" evidence="7">
    <location>
        <position position="192"/>
    </location>
    <ligand>
        <name>glyoxylate</name>
        <dbReference type="ChEBI" id="CHEBI:36655"/>
    </ligand>
</feature>
<dbReference type="AlphaFoldDB" id="A0A0G3H9S6"/>
<sequence>MIRQRIKSFVDLLEFELPQLPSESRQVAAAQNFDDLYRLARRRTPRFVFDYVEGGAGTERAVAGNVEAFARTRLVHQTTGSTAGASAATTVFGRDYELPVGISPIGLTSLMRKEGEDAGVRAAAAAGVPFGLSTMGTRSIEAVASAAPEASKWFQLYMRKDRDASFELVSRARQAGYDVLVVTVDTRVSGRRYRDERNKLSIPPKLTASSTLQSALHPRWALDLISTDAPAMANFVKQDATIHEIVASMFDPALDIADLEVLREYFDGPIVIKGVVSPQDAVRFRDAGADGVWLSNHGGRQLDRAVAPIDTVSAVRAAVGDEFPLLLDSGVRSGTDVVTAIAAGADMAFVGRGYMYALMAGGQQGVARYLEILGKEILNAMQLLGVTSVAQLREQGPQLLVR</sequence>
<accession>A0A0G3H9S6</accession>
<dbReference type="InterPro" id="IPR013785">
    <property type="entry name" value="Aldolase_TIM"/>
</dbReference>
<feature type="binding site" evidence="7">
    <location>
        <position position="157"/>
    </location>
    <ligand>
        <name>glyoxylate</name>
        <dbReference type="ChEBI" id="CHEBI:36655"/>
    </ligand>
</feature>
<reference evidence="9 10" key="1">
    <citation type="journal article" date="2015" name="Genome Announc.">
        <title>Virulence Factor Genes Detected in the Complete Genome Sequence of Corynebacterium uterequi DSM 45634, Isolated from the Uterus of a Maiden Mare.</title>
        <authorList>
            <person name="Ruckert C."/>
            <person name="Kriete M."/>
            <person name="Jaenicke S."/>
            <person name="Winkler A."/>
            <person name="Tauch A."/>
        </authorList>
    </citation>
    <scope>NUCLEOTIDE SEQUENCE [LARGE SCALE GENOMIC DNA]</scope>
    <source>
        <strain evidence="9 10">DSM 45634</strain>
    </source>
</reference>
<dbReference type="PANTHER" id="PTHR10578">
    <property type="entry name" value="S -2-HYDROXY-ACID OXIDASE-RELATED"/>
    <property type="match status" value="1"/>
</dbReference>
<dbReference type="Gene3D" id="3.20.20.70">
    <property type="entry name" value="Aldolase class I"/>
    <property type="match status" value="1"/>
</dbReference>
<feature type="binding site" evidence="7">
    <location>
        <position position="155"/>
    </location>
    <ligand>
        <name>FMN</name>
        <dbReference type="ChEBI" id="CHEBI:58210"/>
    </ligand>
</feature>
<feature type="active site" description="Proton acceptor" evidence="6">
    <location>
        <position position="297"/>
    </location>
</feature>
<feature type="binding site" evidence="7">
    <location>
        <position position="51"/>
    </location>
    <ligand>
        <name>glyoxylate</name>
        <dbReference type="ChEBI" id="CHEBI:36655"/>
    </ligand>
</feature>
<dbReference type="PANTHER" id="PTHR10578:SF107">
    <property type="entry name" value="2-HYDROXYACID OXIDASE 1"/>
    <property type="match status" value="1"/>
</dbReference>
<dbReference type="InterPro" id="IPR012133">
    <property type="entry name" value="Alpha-hydoxy_acid_DH_FMN"/>
</dbReference>
<dbReference type="GO" id="GO:0004460">
    <property type="term" value="F:L-lactate dehydrogenase (cytochrome) activity"/>
    <property type="evidence" value="ECO:0007669"/>
    <property type="project" value="UniProtKB-EC"/>
</dbReference>
<feature type="binding site" evidence="7">
    <location>
        <position position="273"/>
    </location>
    <ligand>
        <name>FMN</name>
        <dbReference type="ChEBI" id="CHEBI:58210"/>
    </ligand>
</feature>
<dbReference type="KEGG" id="cut:CUTER_00300"/>
<name>A0A0G3H9S6_9CORY</name>
<organism evidence="9 10">
    <name type="scientific">Corynebacterium uterequi</name>
    <dbReference type="NCBI Taxonomy" id="1072256"/>
    <lineage>
        <taxon>Bacteria</taxon>
        <taxon>Bacillati</taxon>
        <taxon>Actinomycetota</taxon>
        <taxon>Actinomycetes</taxon>
        <taxon>Mycobacteriales</taxon>
        <taxon>Corynebacteriaceae</taxon>
        <taxon>Corynebacterium</taxon>
    </lineage>
</organism>
<evidence type="ECO:0000259" key="8">
    <source>
        <dbReference type="PROSITE" id="PS51349"/>
    </source>
</evidence>
<dbReference type="Proteomes" id="UP000035548">
    <property type="component" value="Chromosome"/>
</dbReference>
<dbReference type="EC" id="1.1.2.3" evidence="9"/>
<feature type="binding site" evidence="7">
    <location>
        <position position="183"/>
    </location>
    <ligand>
        <name>FMN</name>
        <dbReference type="ChEBI" id="CHEBI:58210"/>
    </ligand>
</feature>
<keyword evidence="10" id="KW-1185">Reference proteome</keyword>
<feature type="binding site" evidence="7">
    <location>
        <begin position="328"/>
        <end position="332"/>
    </location>
    <ligand>
        <name>FMN</name>
        <dbReference type="ChEBI" id="CHEBI:58210"/>
    </ligand>
</feature>
<evidence type="ECO:0000256" key="7">
    <source>
        <dbReference type="PIRSR" id="PIRSR000138-2"/>
    </source>
</evidence>
<evidence type="ECO:0000256" key="3">
    <source>
        <dbReference type="ARBA" id="ARBA00022643"/>
    </source>
</evidence>
<dbReference type="STRING" id="1072256.CUTER_00300"/>
<dbReference type="EMBL" id="CP011546">
    <property type="protein sequence ID" value="AKK10089.1"/>
    <property type="molecule type" value="Genomic_DNA"/>
</dbReference>
<dbReference type="SUPFAM" id="SSF51395">
    <property type="entry name" value="FMN-linked oxidoreductases"/>
    <property type="match status" value="1"/>
</dbReference>
<evidence type="ECO:0000256" key="1">
    <source>
        <dbReference type="ARBA" id="ARBA00001917"/>
    </source>
</evidence>